<proteinExistence type="predicted"/>
<organism evidence="1 2">
    <name type="scientific">Tanacetum coccineum</name>
    <dbReference type="NCBI Taxonomy" id="301880"/>
    <lineage>
        <taxon>Eukaryota</taxon>
        <taxon>Viridiplantae</taxon>
        <taxon>Streptophyta</taxon>
        <taxon>Embryophyta</taxon>
        <taxon>Tracheophyta</taxon>
        <taxon>Spermatophyta</taxon>
        <taxon>Magnoliopsida</taxon>
        <taxon>eudicotyledons</taxon>
        <taxon>Gunneridae</taxon>
        <taxon>Pentapetalae</taxon>
        <taxon>asterids</taxon>
        <taxon>campanulids</taxon>
        <taxon>Asterales</taxon>
        <taxon>Asteraceae</taxon>
        <taxon>Asteroideae</taxon>
        <taxon>Anthemideae</taxon>
        <taxon>Anthemidinae</taxon>
        <taxon>Tanacetum</taxon>
    </lineage>
</organism>
<name>A0ABQ4XBF4_9ASTR</name>
<evidence type="ECO:0000313" key="1">
    <source>
        <dbReference type="EMBL" id="GJS62200.1"/>
    </source>
</evidence>
<comment type="caution">
    <text evidence="1">The sequence shown here is derived from an EMBL/GenBank/DDBJ whole genome shotgun (WGS) entry which is preliminary data.</text>
</comment>
<accession>A0ABQ4XBF4</accession>
<dbReference type="EMBL" id="BQNB010009343">
    <property type="protein sequence ID" value="GJS62200.1"/>
    <property type="molecule type" value="Genomic_DNA"/>
</dbReference>
<keyword evidence="2" id="KW-1185">Reference proteome</keyword>
<reference evidence="1" key="1">
    <citation type="journal article" date="2022" name="Int. J. Mol. Sci.">
        <title>Draft Genome of Tanacetum Coccineum: Genomic Comparison of Closely Related Tanacetum-Family Plants.</title>
        <authorList>
            <person name="Yamashiro T."/>
            <person name="Shiraishi A."/>
            <person name="Nakayama K."/>
            <person name="Satake H."/>
        </authorList>
    </citation>
    <scope>NUCLEOTIDE SEQUENCE</scope>
</reference>
<reference evidence="1" key="2">
    <citation type="submission" date="2022-01" db="EMBL/GenBank/DDBJ databases">
        <authorList>
            <person name="Yamashiro T."/>
            <person name="Shiraishi A."/>
            <person name="Satake H."/>
            <person name="Nakayama K."/>
        </authorList>
    </citation>
    <scope>NUCLEOTIDE SEQUENCE</scope>
</reference>
<dbReference type="Proteomes" id="UP001151760">
    <property type="component" value="Unassembled WGS sequence"/>
</dbReference>
<evidence type="ECO:0000313" key="2">
    <source>
        <dbReference type="Proteomes" id="UP001151760"/>
    </source>
</evidence>
<gene>
    <name evidence="1" type="ORF">Tco_0656984</name>
</gene>
<protein>
    <submittedName>
        <fullName evidence="1">Uncharacterized protein</fullName>
    </submittedName>
</protein>
<sequence length="142" mass="16506">MHPMASFEYVDVPVGRFVYIYINREFKVQIRRFITVLETEPFRNVLYINEDSLGGLQRGSYSLSYPHRGEDRRLFIRTHAASEFACEYYRGMRRHVGFIALQIYARELVLGTQSRFVAINAAILVENDVVRQGGNMLVPNLI</sequence>